<evidence type="ECO:0000256" key="2">
    <source>
        <dbReference type="SAM" id="MobiDB-lite"/>
    </source>
</evidence>
<keyword evidence="4" id="KW-1185">Reference proteome</keyword>
<evidence type="ECO:0000256" key="1">
    <source>
        <dbReference type="SAM" id="Coils"/>
    </source>
</evidence>
<feature type="coiled-coil region" evidence="1">
    <location>
        <begin position="171"/>
        <end position="198"/>
    </location>
</feature>
<sequence>MGEKPVIGYLSLTLNSLIAKYKETATQVIMTIDNAAASMISSPNKFKLANSPLDLSEEINQMSHKNNYEVQLSQHKLKLMKQAKEELETKLKFVDQEYKSLTSIPFRSKSIRSFIKQVDDAERVNFIKRMQKEREKSTKSREEFVKSMEEKLFNQMRLDKIAEEELQKSFIDKRQQRLDRIREKVENQRKQRQELLEIGDKELKRVYEAKPMYKQMEENFLNQSIFPEIDKHKEMMEKRRRNWLSIDYEALQSHERNYLRQKKEQEGRRELKVRHKLNEFSLQEASINYYRSEAFEKAKIEEKEKQINELEKIKMRKELAKRSRMYGDLAIELFKPSISIAKQNEILLLQKKHNNRRLHKSLDESHFKRINLDSKESSYSNSEINDSLSISDENKGKAKNLLRHSRTKSMSNRSISKGISSPNSTNMKKAEEKSPPIDKSVDYLNERRKVREKISKILGPEKIAQIEWKPIISNKNILKPEKISLIREIANKAEEKAKSYENLFVGIDSSNLNKIEMNEKVNEVYIGAIKAKLAILNSL</sequence>
<feature type="compositionally biased region" description="Polar residues" evidence="2">
    <location>
        <begin position="378"/>
        <end position="391"/>
    </location>
</feature>
<gene>
    <name evidence="3" type="ORF">BSTOLATCC_MIC24251</name>
</gene>
<accession>A0AAU9J0A6</accession>
<organism evidence="3 4">
    <name type="scientific">Blepharisma stoltei</name>
    <dbReference type="NCBI Taxonomy" id="1481888"/>
    <lineage>
        <taxon>Eukaryota</taxon>
        <taxon>Sar</taxon>
        <taxon>Alveolata</taxon>
        <taxon>Ciliophora</taxon>
        <taxon>Postciliodesmatophora</taxon>
        <taxon>Heterotrichea</taxon>
        <taxon>Heterotrichida</taxon>
        <taxon>Blepharismidae</taxon>
        <taxon>Blepharisma</taxon>
    </lineage>
</organism>
<keyword evidence="1" id="KW-0175">Coiled coil</keyword>
<proteinExistence type="predicted"/>
<evidence type="ECO:0000313" key="4">
    <source>
        <dbReference type="Proteomes" id="UP001162131"/>
    </source>
</evidence>
<reference evidence="3" key="1">
    <citation type="submission" date="2021-09" db="EMBL/GenBank/DDBJ databases">
        <authorList>
            <consortium name="AG Swart"/>
            <person name="Singh M."/>
            <person name="Singh A."/>
            <person name="Seah K."/>
            <person name="Emmerich C."/>
        </authorList>
    </citation>
    <scope>NUCLEOTIDE SEQUENCE</scope>
    <source>
        <strain evidence="3">ATCC30299</strain>
    </source>
</reference>
<comment type="caution">
    <text evidence="3">The sequence shown here is derived from an EMBL/GenBank/DDBJ whole genome shotgun (WGS) entry which is preliminary data.</text>
</comment>
<dbReference type="EMBL" id="CAJZBQ010000023">
    <property type="protein sequence ID" value="CAG9319701.1"/>
    <property type="molecule type" value="Genomic_DNA"/>
</dbReference>
<feature type="coiled-coil region" evidence="1">
    <location>
        <begin position="293"/>
        <end position="323"/>
    </location>
</feature>
<feature type="compositionally biased region" description="Polar residues" evidence="2">
    <location>
        <begin position="408"/>
        <end position="427"/>
    </location>
</feature>
<protein>
    <submittedName>
        <fullName evidence="3">Uncharacterized protein</fullName>
    </submittedName>
</protein>
<feature type="region of interest" description="Disordered" evidence="2">
    <location>
        <begin position="378"/>
        <end position="439"/>
    </location>
</feature>
<evidence type="ECO:0000313" key="3">
    <source>
        <dbReference type="EMBL" id="CAG9319701.1"/>
    </source>
</evidence>
<feature type="compositionally biased region" description="Basic and acidic residues" evidence="2">
    <location>
        <begin position="428"/>
        <end position="439"/>
    </location>
</feature>
<dbReference type="Proteomes" id="UP001162131">
    <property type="component" value="Unassembled WGS sequence"/>
</dbReference>
<name>A0AAU9J0A6_9CILI</name>
<dbReference type="AlphaFoldDB" id="A0AAU9J0A6"/>
<feature type="coiled-coil region" evidence="1">
    <location>
        <begin position="70"/>
        <end position="104"/>
    </location>
</feature>
<feature type="compositionally biased region" description="Basic residues" evidence="2">
    <location>
        <begin position="397"/>
        <end position="407"/>
    </location>
</feature>